<dbReference type="eggNOG" id="ENOG5033EMR">
    <property type="taxonomic scope" value="Bacteria"/>
</dbReference>
<evidence type="ECO:0008006" key="4">
    <source>
        <dbReference type="Google" id="ProtNLM"/>
    </source>
</evidence>
<feature type="compositionally biased region" description="Pro residues" evidence="1">
    <location>
        <begin position="615"/>
        <end position="634"/>
    </location>
</feature>
<dbReference type="RefSeq" id="WP_014175308.1">
    <property type="nucleotide sequence ID" value="NC_016582.1"/>
</dbReference>
<reference evidence="2 3" key="1">
    <citation type="journal article" date="2010" name="J. Bacteriol.">
        <title>Genome sequence of the milbemycin-producing bacterium Streptomyces bingchenggensis.</title>
        <authorList>
            <person name="Wang X.J."/>
            <person name="Yan Y.J."/>
            <person name="Zhang B."/>
            <person name="An J."/>
            <person name="Wang J.J."/>
            <person name="Tian J."/>
            <person name="Jiang L."/>
            <person name="Chen Y.H."/>
            <person name="Huang S.X."/>
            <person name="Yin M."/>
            <person name="Zhang J."/>
            <person name="Gao A.L."/>
            <person name="Liu C.X."/>
            <person name="Zhu Z.X."/>
            <person name="Xiang W.S."/>
        </authorList>
    </citation>
    <scope>NUCLEOTIDE SEQUENCE [LARGE SCALE GENOMIC DNA]</scope>
    <source>
        <strain evidence="2 3">BCW-1</strain>
    </source>
</reference>
<protein>
    <recommendedName>
        <fullName evidence="4">Transposase</fullName>
    </recommendedName>
</protein>
<feature type="compositionally biased region" description="Low complexity" evidence="1">
    <location>
        <begin position="251"/>
        <end position="265"/>
    </location>
</feature>
<feature type="region of interest" description="Disordered" evidence="1">
    <location>
        <begin position="596"/>
        <end position="634"/>
    </location>
</feature>
<dbReference type="HOGENOM" id="CLU_491678_0_0_11"/>
<accession>D7C0V9</accession>
<gene>
    <name evidence="2" type="ordered locus">SBI_02710</name>
</gene>
<evidence type="ECO:0000313" key="2">
    <source>
        <dbReference type="EMBL" id="ADI05831.1"/>
    </source>
</evidence>
<dbReference type="AlphaFoldDB" id="D7C0V9"/>
<evidence type="ECO:0000256" key="1">
    <source>
        <dbReference type="SAM" id="MobiDB-lite"/>
    </source>
</evidence>
<sequence length="634" mass="70155">MSRKNPENKHCRRTGLALRPAPQAPDRTLNDKVVNEIFNLVRSCGALERLPSNPHKPGPKGLPFRTVLMGLLLSQYMGKSANLDDAWETLFFGLSPGAKRLLDVPDIDLDIPEDATSEEIDDIAHRQYATSKRVYRSWASMTKRLDPAPHDRRKRLTLSEAKKIRRKWNAPDNADTVRNLEAIAQDLVLAPVMASYRRGDFARWQGHIAVDDTPVPVWGKGPDYDRDRASLEITAGMYVKGGAQKRPVQIGNGTSTPTNTGTRRGTANKPASRKGKGPQEKKAKVPETKEFRYAIMAAFPGHGHGDLAGAYPAVCLGMILHTPGTEPGPAALRAIRAAYDRGLVKDLFCADRGISQARPRNLHLQLLDLGLNTVKHYNDDKVDRQGAFRGMELVGGEFYCPLMPTPLVTAGAAYINSRTDEDRAHALNLIQSRRNYQTKVKEYGPAGDQRRQCPALGPHATVTCYRRPQPRRSTVVDLDAPTVRTAAALPAIRKPKRDASPYPDICTGKSITVPGTVLAKWRQKYPLFTPMWQEAWSGLRSQNEGGNGNLKKSALDSIDNPQLRLPHGRVAQTLLNAVIIFVANFRAIKRFRRDQGIRPRKAGTPSSTTQSGEPLEPPHGQPFPTHPVEPPPRE</sequence>
<feature type="region of interest" description="Disordered" evidence="1">
    <location>
        <begin position="242"/>
        <end position="287"/>
    </location>
</feature>
<name>D7C0V9_STRBB</name>
<organism evidence="2 3">
    <name type="scientific">Streptomyces bingchenggensis (strain BCW-1)</name>
    <dbReference type="NCBI Taxonomy" id="749414"/>
    <lineage>
        <taxon>Bacteria</taxon>
        <taxon>Bacillati</taxon>
        <taxon>Actinomycetota</taxon>
        <taxon>Actinomycetes</taxon>
        <taxon>Kitasatosporales</taxon>
        <taxon>Streptomycetaceae</taxon>
        <taxon>Streptomyces</taxon>
    </lineage>
</organism>
<dbReference type="Proteomes" id="UP000000377">
    <property type="component" value="Chromosome"/>
</dbReference>
<evidence type="ECO:0000313" key="3">
    <source>
        <dbReference type="Proteomes" id="UP000000377"/>
    </source>
</evidence>
<keyword evidence="3" id="KW-1185">Reference proteome</keyword>
<feature type="compositionally biased region" description="Basic and acidic residues" evidence="1">
    <location>
        <begin position="277"/>
        <end position="287"/>
    </location>
</feature>
<proteinExistence type="predicted"/>
<dbReference type="KEGG" id="sbh:SBI_02710"/>
<dbReference type="EMBL" id="CP002047">
    <property type="protein sequence ID" value="ADI05831.1"/>
    <property type="molecule type" value="Genomic_DNA"/>
</dbReference>
<dbReference type="STRING" id="749414.SBI_02710"/>
<dbReference type="PATRIC" id="fig|749414.3.peg.2805"/>